<feature type="region of interest" description="Disordered" evidence="1">
    <location>
        <begin position="233"/>
        <end position="252"/>
    </location>
</feature>
<evidence type="ECO:0000256" key="2">
    <source>
        <dbReference type="SAM" id="SignalP"/>
    </source>
</evidence>
<keyword evidence="4" id="KW-1185">Reference proteome</keyword>
<evidence type="ECO:0000256" key="1">
    <source>
        <dbReference type="SAM" id="MobiDB-lite"/>
    </source>
</evidence>
<keyword evidence="2" id="KW-0732">Signal</keyword>
<evidence type="ECO:0000313" key="4">
    <source>
        <dbReference type="Proteomes" id="UP000794436"/>
    </source>
</evidence>
<dbReference type="InterPro" id="IPR011024">
    <property type="entry name" value="G_crystallin-like"/>
</dbReference>
<dbReference type="Proteomes" id="UP000794436">
    <property type="component" value="Unassembled WGS sequence"/>
</dbReference>
<dbReference type="EMBL" id="SPLM01000036">
    <property type="protein sequence ID" value="TMW66550.1"/>
    <property type="molecule type" value="Genomic_DNA"/>
</dbReference>
<feature type="signal peptide" evidence="2">
    <location>
        <begin position="1"/>
        <end position="32"/>
    </location>
</feature>
<reference evidence="3" key="1">
    <citation type="submission" date="2019-03" db="EMBL/GenBank/DDBJ databases">
        <title>Long read genome sequence of the mycoparasitic Pythium oligandrum ATCC 38472 isolated from sugarbeet rhizosphere.</title>
        <authorList>
            <person name="Gaulin E."/>
        </authorList>
    </citation>
    <scope>NUCLEOTIDE SEQUENCE</scope>
    <source>
        <strain evidence="3">ATCC 38472_TT</strain>
    </source>
</reference>
<dbReference type="SUPFAM" id="SSF49695">
    <property type="entry name" value="gamma-Crystallin-like"/>
    <property type="match status" value="1"/>
</dbReference>
<sequence length="252" mass="27446">MQASLLVRERFSSHAFFFASVLLLTASRSAIAQVVSCGVEQDRESSAPTLEYSSTACSDGKFGVDFGVDQVCLFEEAKFKGGCVCVGAEGDDEVVGAFRLPSSEVGSIRVAEGLAVNIVLDDYTHEIRSHVKDSAEKEACNYFVVAKRDAVCVFPEANYMGQKFCLTVDKSDNEFKATPAAFQSLMIVPDSNAQVQAEIREEKYVTRSAKMATELESNGPSSLNGTKPFSFSEVEKEVKKNSPYTQFRVTSA</sequence>
<evidence type="ECO:0000313" key="3">
    <source>
        <dbReference type="EMBL" id="TMW66550.1"/>
    </source>
</evidence>
<protein>
    <submittedName>
        <fullName evidence="3">Uncharacterized protein</fullName>
    </submittedName>
</protein>
<feature type="chain" id="PRO_5035463580" evidence="2">
    <location>
        <begin position="33"/>
        <end position="252"/>
    </location>
</feature>
<comment type="caution">
    <text evidence="3">The sequence shown here is derived from an EMBL/GenBank/DDBJ whole genome shotgun (WGS) entry which is preliminary data.</text>
</comment>
<gene>
    <name evidence="3" type="ORF">Poli38472_004315</name>
</gene>
<accession>A0A8K1CNF0</accession>
<feature type="compositionally biased region" description="Polar residues" evidence="1">
    <location>
        <begin position="242"/>
        <end position="252"/>
    </location>
</feature>
<proteinExistence type="predicted"/>
<organism evidence="3 4">
    <name type="scientific">Pythium oligandrum</name>
    <name type="common">Mycoparasitic fungus</name>
    <dbReference type="NCBI Taxonomy" id="41045"/>
    <lineage>
        <taxon>Eukaryota</taxon>
        <taxon>Sar</taxon>
        <taxon>Stramenopiles</taxon>
        <taxon>Oomycota</taxon>
        <taxon>Peronosporomycetes</taxon>
        <taxon>Pythiales</taxon>
        <taxon>Pythiaceae</taxon>
        <taxon>Pythium</taxon>
    </lineage>
</organism>
<name>A0A8K1CNF0_PYTOL</name>
<dbReference type="AlphaFoldDB" id="A0A8K1CNF0"/>